<organism evidence="1 2">
    <name type="scientific">Hesseltinella vesiculosa</name>
    <dbReference type="NCBI Taxonomy" id="101127"/>
    <lineage>
        <taxon>Eukaryota</taxon>
        <taxon>Fungi</taxon>
        <taxon>Fungi incertae sedis</taxon>
        <taxon>Mucoromycota</taxon>
        <taxon>Mucoromycotina</taxon>
        <taxon>Mucoromycetes</taxon>
        <taxon>Mucorales</taxon>
        <taxon>Cunninghamellaceae</taxon>
        <taxon>Hesseltinella</taxon>
    </lineage>
</organism>
<dbReference type="InterPro" id="IPR001130">
    <property type="entry name" value="TatD-like"/>
</dbReference>
<dbReference type="STRING" id="101127.A0A1X2G3X0"/>
<evidence type="ECO:0000313" key="2">
    <source>
        <dbReference type="Proteomes" id="UP000242146"/>
    </source>
</evidence>
<dbReference type="EMBL" id="MCGT01000050">
    <property type="protein sequence ID" value="ORX44118.1"/>
    <property type="molecule type" value="Genomic_DNA"/>
</dbReference>
<dbReference type="Gene3D" id="3.20.20.140">
    <property type="entry name" value="Metal-dependent hydrolases"/>
    <property type="match status" value="1"/>
</dbReference>
<dbReference type="AlphaFoldDB" id="A0A1X2G3X0"/>
<reference evidence="1 2" key="1">
    <citation type="submission" date="2016-07" db="EMBL/GenBank/DDBJ databases">
        <title>Pervasive Adenine N6-methylation of Active Genes in Fungi.</title>
        <authorList>
            <consortium name="DOE Joint Genome Institute"/>
            <person name="Mondo S.J."/>
            <person name="Dannebaum R.O."/>
            <person name="Kuo R.C."/>
            <person name="Labutti K."/>
            <person name="Haridas S."/>
            <person name="Kuo A."/>
            <person name="Salamov A."/>
            <person name="Ahrendt S.R."/>
            <person name="Lipzen A."/>
            <person name="Sullivan W."/>
            <person name="Andreopoulos W.B."/>
            <person name="Clum A."/>
            <person name="Lindquist E."/>
            <person name="Daum C."/>
            <person name="Ramamoorthy G.K."/>
            <person name="Gryganskyi A."/>
            <person name="Culley D."/>
            <person name="Magnuson J.K."/>
            <person name="James T.Y."/>
            <person name="O'Malley M.A."/>
            <person name="Stajich J.E."/>
            <person name="Spatafora J.W."/>
            <person name="Visel A."/>
            <person name="Grigoriev I.V."/>
        </authorList>
    </citation>
    <scope>NUCLEOTIDE SEQUENCE [LARGE SCALE GENOMIC DNA]</scope>
    <source>
        <strain evidence="1 2">NRRL 3301</strain>
    </source>
</reference>
<dbReference type="InterPro" id="IPR053044">
    <property type="entry name" value="Metallo-hydrolase/TatD-type"/>
</dbReference>
<dbReference type="Proteomes" id="UP000242146">
    <property type="component" value="Unassembled WGS sequence"/>
</dbReference>
<comment type="caution">
    <text evidence="1">The sequence shown here is derived from an EMBL/GenBank/DDBJ whole genome shotgun (WGS) entry which is preliminary data.</text>
</comment>
<name>A0A1X2G3X0_9FUNG</name>
<dbReference type="SUPFAM" id="SSF51556">
    <property type="entry name" value="Metallo-dependent hydrolases"/>
    <property type="match status" value="1"/>
</dbReference>
<sequence>MTDLPDAADLFEDLCDGHCHPHDDTMQLTKIAALQTGRVTLMGVRLDDWPTVEALHLANPEKCIPCFGIHPWFVYRLLPGDSSDADRHYEGVLESRDNDERHQLISQLAPPIPWNVWQTTLRRMLIKYPCALVGEVGLDRSARLLPGGAIEWHGVKPTQVTCSIDHQFSILQQQVQLAMELDRAVSLHCVQSQGHVLQLLSWVAKQRPANPLRLCVHSFGGKPQTIPQLVNIKGTAVYMSFSVTINARLGWPKLSKLIQAVPDDRLLIESDVNSPDGLDKAMAQMAVLVAMAKNWSVEEAVQQTRSNWQAFTKIGI</sequence>
<dbReference type="GO" id="GO:0016788">
    <property type="term" value="F:hydrolase activity, acting on ester bonds"/>
    <property type="evidence" value="ECO:0007669"/>
    <property type="project" value="InterPro"/>
</dbReference>
<accession>A0A1X2G3X0</accession>
<dbReference type="Pfam" id="PF01026">
    <property type="entry name" value="TatD_DNase"/>
    <property type="match status" value="1"/>
</dbReference>
<dbReference type="InterPro" id="IPR032466">
    <property type="entry name" value="Metal_Hydrolase"/>
</dbReference>
<proteinExistence type="predicted"/>
<dbReference type="OrthoDB" id="413993at2759"/>
<dbReference type="PANTHER" id="PTHR47345">
    <property type="entry name" value="CUT9-INTERACTING PROTEIN SCN1"/>
    <property type="match status" value="1"/>
</dbReference>
<evidence type="ECO:0000313" key="1">
    <source>
        <dbReference type="EMBL" id="ORX44118.1"/>
    </source>
</evidence>
<protein>
    <submittedName>
        <fullName evidence="1">Metallo-dependent hydrolase</fullName>
    </submittedName>
</protein>
<gene>
    <name evidence="1" type="ORF">DM01DRAFT_1368894</name>
</gene>
<keyword evidence="1" id="KW-0378">Hydrolase</keyword>
<dbReference type="PANTHER" id="PTHR47345:SF1">
    <property type="entry name" value="CUT9-INTERACTING PROTEIN SCN1"/>
    <property type="match status" value="1"/>
</dbReference>
<keyword evidence="2" id="KW-1185">Reference proteome</keyword>